<feature type="region of interest" description="Disordered" evidence="1">
    <location>
        <begin position="87"/>
        <end position="122"/>
    </location>
</feature>
<dbReference type="EMBL" id="JAUEPO010000004">
    <property type="protein sequence ID" value="KAK3323820.1"/>
    <property type="molecule type" value="Genomic_DNA"/>
</dbReference>
<dbReference type="AlphaFoldDB" id="A0AAE0IF77"/>
<evidence type="ECO:0000256" key="1">
    <source>
        <dbReference type="SAM" id="MobiDB-lite"/>
    </source>
</evidence>
<evidence type="ECO:0000313" key="2">
    <source>
        <dbReference type="EMBL" id="KAK3323820.1"/>
    </source>
</evidence>
<evidence type="ECO:0000313" key="3">
    <source>
        <dbReference type="Proteomes" id="UP001286456"/>
    </source>
</evidence>
<sequence length="422" mass="47808">MPSRCSLFSNHRGPWASRPRSQRNKLKKRNLPSLYSEKNEVSYDLSRLMSDHHQVVDEIPRPSRPPRPSMTDIPDLPRLPVYEAFHHQQPPTPSPLCLEDTEGRAGAGAAEPTSWSPPDSPRNRYLELENRSPVMSPSIYEENIEKPQYDRASFLAESYRSLLPDLEDIDFGEARSAVAEQPPVRKFMLQTPSTVRPQNEHVLHHTEAHVSPRNSTAPHHLRRTSYPPQTHRTHSIKTSSTSRSSITAVDSDLSSAESSPICYNLATHSWKTGSGSDDGHHKTTPDESFSGMKSDRRTRTSDYIGLQICSELLTDELTNAFFRRHPNERRGRPSKLQVLLLIEAYEAMLDSCRKDMLKPRSPGTERRRHVRDAVRLLDQWLDSLYCIYDEAFGDEPGLGGEVKAKRVDAPPPPLPVMGTNMI</sequence>
<feature type="region of interest" description="Disordered" evidence="1">
    <location>
        <begin position="204"/>
        <end position="251"/>
    </location>
</feature>
<dbReference type="Proteomes" id="UP001286456">
    <property type="component" value="Unassembled WGS sequence"/>
</dbReference>
<comment type="caution">
    <text evidence="2">The sequence shown here is derived from an EMBL/GenBank/DDBJ whole genome shotgun (WGS) entry which is preliminary data.</text>
</comment>
<feature type="compositionally biased region" description="Basic residues" evidence="1">
    <location>
        <begin position="20"/>
        <end position="30"/>
    </location>
</feature>
<name>A0AAE0IF77_9PEZI</name>
<feature type="region of interest" description="Disordered" evidence="1">
    <location>
        <begin position="1"/>
        <end position="38"/>
    </location>
</feature>
<reference evidence="2" key="2">
    <citation type="submission" date="2023-06" db="EMBL/GenBank/DDBJ databases">
        <authorList>
            <consortium name="Lawrence Berkeley National Laboratory"/>
            <person name="Haridas S."/>
            <person name="Hensen N."/>
            <person name="Bonometti L."/>
            <person name="Westerberg I."/>
            <person name="Brannstrom I.O."/>
            <person name="Guillou S."/>
            <person name="Cros-Aarteil S."/>
            <person name="Calhoun S."/>
            <person name="Kuo A."/>
            <person name="Mondo S."/>
            <person name="Pangilinan J."/>
            <person name="Riley R."/>
            <person name="Labutti K."/>
            <person name="Andreopoulos B."/>
            <person name="Lipzen A."/>
            <person name="Chen C."/>
            <person name="Yanf M."/>
            <person name="Daum C."/>
            <person name="Ng V."/>
            <person name="Clum A."/>
            <person name="Steindorff A."/>
            <person name="Ohm R."/>
            <person name="Martin F."/>
            <person name="Silar P."/>
            <person name="Natvig D."/>
            <person name="Lalanne C."/>
            <person name="Gautier V."/>
            <person name="Ament-Velasquez S.L."/>
            <person name="Kruys A."/>
            <person name="Hutchinson M.I."/>
            <person name="Powell A.J."/>
            <person name="Barry K."/>
            <person name="Miller A.N."/>
            <person name="Grigoriev I.V."/>
            <person name="Debuchy R."/>
            <person name="Gladieux P."/>
            <person name="Thoren M.H."/>
            <person name="Johannesson H."/>
        </authorList>
    </citation>
    <scope>NUCLEOTIDE SEQUENCE</scope>
    <source>
        <strain evidence="2">SMH4131-1</strain>
    </source>
</reference>
<reference evidence="2" key="1">
    <citation type="journal article" date="2023" name="Mol. Phylogenet. Evol.">
        <title>Genome-scale phylogeny and comparative genomics of the fungal order Sordariales.</title>
        <authorList>
            <person name="Hensen N."/>
            <person name="Bonometti L."/>
            <person name="Westerberg I."/>
            <person name="Brannstrom I.O."/>
            <person name="Guillou S."/>
            <person name="Cros-Aarteil S."/>
            <person name="Calhoun S."/>
            <person name="Haridas S."/>
            <person name="Kuo A."/>
            <person name="Mondo S."/>
            <person name="Pangilinan J."/>
            <person name="Riley R."/>
            <person name="LaButti K."/>
            <person name="Andreopoulos B."/>
            <person name="Lipzen A."/>
            <person name="Chen C."/>
            <person name="Yan M."/>
            <person name="Daum C."/>
            <person name="Ng V."/>
            <person name="Clum A."/>
            <person name="Steindorff A."/>
            <person name="Ohm R.A."/>
            <person name="Martin F."/>
            <person name="Silar P."/>
            <person name="Natvig D.O."/>
            <person name="Lalanne C."/>
            <person name="Gautier V."/>
            <person name="Ament-Velasquez S.L."/>
            <person name="Kruys A."/>
            <person name="Hutchinson M.I."/>
            <person name="Powell A.J."/>
            <person name="Barry K."/>
            <person name="Miller A.N."/>
            <person name="Grigoriev I.V."/>
            <person name="Debuchy R."/>
            <person name="Gladieux P."/>
            <person name="Hiltunen Thoren M."/>
            <person name="Johannesson H."/>
        </authorList>
    </citation>
    <scope>NUCLEOTIDE SEQUENCE</scope>
    <source>
        <strain evidence="2">SMH4131-1</strain>
    </source>
</reference>
<accession>A0AAE0IF77</accession>
<feature type="compositionally biased region" description="Low complexity" evidence="1">
    <location>
        <begin position="236"/>
        <end position="247"/>
    </location>
</feature>
<gene>
    <name evidence="2" type="ORF">B0T19DRAFT_443288</name>
</gene>
<proteinExistence type="predicted"/>
<protein>
    <submittedName>
        <fullName evidence="2">Uncharacterized protein</fullName>
    </submittedName>
</protein>
<feature type="region of interest" description="Disordered" evidence="1">
    <location>
        <begin position="272"/>
        <end position="295"/>
    </location>
</feature>
<organism evidence="2 3">
    <name type="scientific">Cercophora scortea</name>
    <dbReference type="NCBI Taxonomy" id="314031"/>
    <lineage>
        <taxon>Eukaryota</taxon>
        <taxon>Fungi</taxon>
        <taxon>Dikarya</taxon>
        <taxon>Ascomycota</taxon>
        <taxon>Pezizomycotina</taxon>
        <taxon>Sordariomycetes</taxon>
        <taxon>Sordariomycetidae</taxon>
        <taxon>Sordariales</taxon>
        <taxon>Lasiosphaeriaceae</taxon>
        <taxon>Cercophora</taxon>
    </lineage>
</organism>
<keyword evidence="3" id="KW-1185">Reference proteome</keyword>